<dbReference type="AlphaFoldDB" id="A0A0C1ZBJ9"/>
<gene>
    <name evidence="2" type="ORF">H735_25505</name>
</gene>
<dbReference type="Proteomes" id="UP000031586">
    <property type="component" value="Unassembled WGS sequence"/>
</dbReference>
<organism evidence="2 3">
    <name type="scientific">Vibrio owensii CAIM 1854 = LMG 25443</name>
    <dbReference type="NCBI Taxonomy" id="1229493"/>
    <lineage>
        <taxon>Bacteria</taxon>
        <taxon>Pseudomonadati</taxon>
        <taxon>Pseudomonadota</taxon>
        <taxon>Gammaproteobacteria</taxon>
        <taxon>Vibrionales</taxon>
        <taxon>Vibrionaceae</taxon>
        <taxon>Vibrio</taxon>
    </lineage>
</organism>
<protein>
    <submittedName>
        <fullName evidence="2">Uncharacterized protein</fullName>
    </submittedName>
</protein>
<evidence type="ECO:0000313" key="3">
    <source>
        <dbReference type="Proteomes" id="UP000031586"/>
    </source>
</evidence>
<evidence type="ECO:0000313" key="2">
    <source>
        <dbReference type="EMBL" id="KIF50211.1"/>
    </source>
</evidence>
<keyword evidence="1" id="KW-0732">Signal</keyword>
<dbReference type="EMBL" id="JPRD01000055">
    <property type="protein sequence ID" value="KIF50211.1"/>
    <property type="molecule type" value="Genomic_DNA"/>
</dbReference>
<feature type="signal peptide" evidence="1">
    <location>
        <begin position="1"/>
        <end position="21"/>
    </location>
</feature>
<sequence length="186" mass="21625">MLRFSFFLFLSLSLFSQTANARDAWWQIMLSEAPFVEVRQTLQEGGDWYGCETQESEGALCLDDFHYYHQHLYGEATIEEKVIRLNFLTDYQPQNLSDVILNLRKDGLVMKRINIQGEQYDIAAALKQNSPEAVDKALILFINRYPQQAPRSIDWVLAEEFESPTPRVHVTLNSDGEMIELKVERF</sequence>
<feature type="chain" id="PRO_5002144781" evidence="1">
    <location>
        <begin position="22"/>
        <end position="186"/>
    </location>
</feature>
<accession>A0A0C1ZBJ9</accession>
<evidence type="ECO:0000256" key="1">
    <source>
        <dbReference type="SAM" id="SignalP"/>
    </source>
</evidence>
<dbReference type="RefSeq" id="WP_020196628.1">
    <property type="nucleotide sequence ID" value="NZ_BAOH01000065.1"/>
</dbReference>
<reference evidence="2 3" key="1">
    <citation type="submission" date="2014-07" db="EMBL/GenBank/DDBJ databases">
        <title>Unique and conserved regions in Vibrio harveyi and related species in comparison with the shrimp pathogen Vibrio harveyi CAIM 1792.</title>
        <authorList>
            <person name="Espinoza-Valles I."/>
            <person name="Vora G."/>
            <person name="Leekitcharoenphon P."/>
            <person name="Ussery D."/>
            <person name="Hoj L."/>
            <person name="Gomez-Gil B."/>
        </authorList>
    </citation>
    <scope>NUCLEOTIDE SEQUENCE [LARGE SCALE GENOMIC DNA]</scope>
    <source>
        <strain evidence="3">CAIM 1854 / LMG 25443</strain>
    </source>
</reference>
<comment type="caution">
    <text evidence="2">The sequence shown here is derived from an EMBL/GenBank/DDBJ whole genome shotgun (WGS) entry which is preliminary data.</text>
</comment>
<dbReference type="PATRIC" id="fig|1229493.5.peg.4672"/>
<name>A0A0C1ZBJ9_9VIBR</name>
<proteinExistence type="predicted"/>